<dbReference type="OrthoDB" id="6610952at2759"/>
<dbReference type="EMBL" id="OV651814">
    <property type="protein sequence ID" value="CAH1106794.1"/>
    <property type="molecule type" value="Genomic_DNA"/>
</dbReference>
<dbReference type="Proteomes" id="UP001153636">
    <property type="component" value="Chromosome 2"/>
</dbReference>
<evidence type="ECO:0000313" key="3">
    <source>
        <dbReference type="Proteomes" id="UP001153636"/>
    </source>
</evidence>
<organism evidence="2 3">
    <name type="scientific">Psylliodes chrysocephalus</name>
    <dbReference type="NCBI Taxonomy" id="3402493"/>
    <lineage>
        <taxon>Eukaryota</taxon>
        <taxon>Metazoa</taxon>
        <taxon>Ecdysozoa</taxon>
        <taxon>Arthropoda</taxon>
        <taxon>Hexapoda</taxon>
        <taxon>Insecta</taxon>
        <taxon>Pterygota</taxon>
        <taxon>Neoptera</taxon>
        <taxon>Endopterygota</taxon>
        <taxon>Coleoptera</taxon>
        <taxon>Polyphaga</taxon>
        <taxon>Cucujiformia</taxon>
        <taxon>Chrysomeloidea</taxon>
        <taxon>Chrysomelidae</taxon>
        <taxon>Galerucinae</taxon>
        <taxon>Alticini</taxon>
        <taxon>Psylliodes</taxon>
    </lineage>
</organism>
<keyword evidence="3" id="KW-1185">Reference proteome</keyword>
<proteinExistence type="predicted"/>
<dbReference type="AlphaFoldDB" id="A0A9P0CXM9"/>
<evidence type="ECO:0000256" key="1">
    <source>
        <dbReference type="SAM" id="MobiDB-lite"/>
    </source>
</evidence>
<accession>A0A9P0CXM9</accession>
<feature type="region of interest" description="Disordered" evidence="1">
    <location>
        <begin position="49"/>
        <end position="83"/>
    </location>
</feature>
<reference evidence="2" key="1">
    <citation type="submission" date="2022-01" db="EMBL/GenBank/DDBJ databases">
        <authorList>
            <person name="King R."/>
        </authorList>
    </citation>
    <scope>NUCLEOTIDE SEQUENCE</scope>
</reference>
<name>A0A9P0CXM9_9CUCU</name>
<feature type="compositionally biased region" description="Polar residues" evidence="1">
    <location>
        <begin position="53"/>
        <end position="65"/>
    </location>
</feature>
<gene>
    <name evidence="2" type="ORF">PSYICH_LOCUS6601</name>
</gene>
<feature type="region of interest" description="Disordered" evidence="1">
    <location>
        <begin position="233"/>
        <end position="252"/>
    </location>
</feature>
<sequence>MDNNMEMMSLELAEGITVNVDQETGGQLLEDPTFAASYLRMVRQALESEQEQNENITESAENKSSYFKYKDKQRRTGEGKIDKPPYYDELENILGDRHNAQPLLVIDSTVASTKTDFSKESSSELNLLNYIPSTSQCKTKPTTHTGMISNSEDDEVGSFSYTVSSPSTSKLGINRFAHNKVTVKPPTPRNKALDELVQIQRENQKERQNEFKAMTELFNNESTNRHQEMMALLSNIKNKNPKRKRDDSDSSD</sequence>
<evidence type="ECO:0000313" key="2">
    <source>
        <dbReference type="EMBL" id="CAH1106794.1"/>
    </source>
</evidence>
<protein>
    <submittedName>
        <fullName evidence="2">Uncharacterized protein</fullName>
    </submittedName>
</protein>
<feature type="compositionally biased region" description="Basic and acidic residues" evidence="1">
    <location>
        <begin position="68"/>
        <end position="83"/>
    </location>
</feature>